<protein>
    <submittedName>
        <fullName evidence="1">Uncharacterized protein</fullName>
    </submittedName>
</protein>
<keyword evidence="2" id="KW-1185">Reference proteome</keyword>
<dbReference type="InParanoid" id="A0A2T3ABA8"/>
<accession>A0A2T3ABA8</accession>
<reference evidence="1 2" key="1">
    <citation type="journal article" date="2018" name="Mycol. Prog.">
        <title>Coniella lustricola, a new species from submerged detritus.</title>
        <authorList>
            <person name="Raudabaugh D.B."/>
            <person name="Iturriaga T."/>
            <person name="Carver A."/>
            <person name="Mondo S."/>
            <person name="Pangilinan J."/>
            <person name="Lipzen A."/>
            <person name="He G."/>
            <person name="Amirebrahimi M."/>
            <person name="Grigoriev I.V."/>
            <person name="Miller A.N."/>
        </authorList>
    </citation>
    <scope>NUCLEOTIDE SEQUENCE [LARGE SCALE GENOMIC DNA]</scope>
    <source>
        <strain evidence="1 2">B22-T-1</strain>
    </source>
</reference>
<dbReference type="AlphaFoldDB" id="A0A2T3ABA8"/>
<sequence>MTLTDFDLVSTDSRNLSVTFQSTVAVVALTNGQAVLTSSATPTACGASAGADAPTQVVEPVSVSTLSNGEDWHLGVPELHPSGYADSDEQFYFTSVYIESGSLTTSVSGPAS</sequence>
<dbReference type="EMBL" id="KZ678420">
    <property type="protein sequence ID" value="PSR90417.1"/>
    <property type="molecule type" value="Genomic_DNA"/>
</dbReference>
<evidence type="ECO:0000313" key="2">
    <source>
        <dbReference type="Proteomes" id="UP000241462"/>
    </source>
</evidence>
<proteinExistence type="predicted"/>
<gene>
    <name evidence="1" type="ORF">BD289DRAFT_481757</name>
</gene>
<dbReference type="Proteomes" id="UP000241462">
    <property type="component" value="Unassembled WGS sequence"/>
</dbReference>
<dbReference type="STRING" id="2025994.A0A2T3ABA8"/>
<dbReference type="OrthoDB" id="120072at2759"/>
<organism evidence="1 2">
    <name type="scientific">Coniella lustricola</name>
    <dbReference type="NCBI Taxonomy" id="2025994"/>
    <lineage>
        <taxon>Eukaryota</taxon>
        <taxon>Fungi</taxon>
        <taxon>Dikarya</taxon>
        <taxon>Ascomycota</taxon>
        <taxon>Pezizomycotina</taxon>
        <taxon>Sordariomycetes</taxon>
        <taxon>Sordariomycetidae</taxon>
        <taxon>Diaporthales</taxon>
        <taxon>Schizoparmaceae</taxon>
        <taxon>Coniella</taxon>
    </lineage>
</organism>
<dbReference type="PANTHER" id="PTHR34612">
    <property type="entry name" value="GH131_N DOMAIN-CONTAINING PROTEIN"/>
    <property type="match status" value="1"/>
</dbReference>
<dbReference type="PANTHER" id="PTHR34612:SF6">
    <property type="entry name" value="GLYCOSIDE HYDROLASE 131 CATALYTIC N-TERMINAL DOMAIN-CONTAINING PROTEIN"/>
    <property type="match status" value="1"/>
</dbReference>
<dbReference type="Gene3D" id="2.60.120.1160">
    <property type="match status" value="1"/>
</dbReference>
<name>A0A2T3ABA8_9PEZI</name>
<evidence type="ECO:0000313" key="1">
    <source>
        <dbReference type="EMBL" id="PSR90417.1"/>
    </source>
</evidence>